<dbReference type="GO" id="GO:0097541">
    <property type="term" value="C:axonemal basal plate"/>
    <property type="evidence" value="ECO:0007669"/>
    <property type="project" value="TreeGrafter"/>
</dbReference>
<evidence type="ECO:0000256" key="10">
    <source>
        <dbReference type="ARBA" id="ARBA00023136"/>
    </source>
</evidence>
<evidence type="ECO:0000256" key="6">
    <source>
        <dbReference type="ARBA" id="ARBA00022574"/>
    </source>
</evidence>
<evidence type="ECO:0000313" key="14">
    <source>
        <dbReference type="EMBL" id="GCC37468.1"/>
    </source>
</evidence>
<keyword evidence="9" id="KW-0969">Cilium</keyword>
<keyword evidence="15" id="KW-1185">Reference proteome</keyword>
<evidence type="ECO:0000256" key="3">
    <source>
        <dbReference type="ARBA" id="ARBA00006059"/>
    </source>
</evidence>
<sequence length="749" mass="84761">MHRAVRPSHTQYPTAREEKEPTELSSSCHQMSVCLTELHLWSMKNTLQVKDTDIGTYQYYDKRDAVSPTDCCYLEAKQHMTEAREYLWTPKNRRPDKLRDTLKEFEELLQCSRCVLSKWKDKNFGQFFFSSGVLVSLSLSGPHLEKAMIDRTLVGRFISDTIYDAVLADNFMIVTFLESSKLCFVQFTKKQNSPDVERRIEKLSSSDLKISYINLPGPAGRRVERCLAINYIQDMVICWWKTVHGDAWPWSPISSESDRANMVLLSCTNGRIEILSFIRTEGDPLDAGFSINQPYQVHTVECFVGQDKEPMADSCIYECTRNKLQRVAVISIPLRSKAICCSRNIIEDKLALGCEDSSLILYDAHRRVTLLAQADLMPSLIAWHPDGALIMVSSYQGEIQCYDMALSPMKMQLLAEDIKPVTKLQLNQHFAITSRLAQIQWTVSHVIPSSSDSLDLHDRMFLRFDKGPVGVLCLKLGTIFRGKLRPTELIHQYIRYEQIDEAIHILYGMNWNAVGSQCYTCLIALVDHLLKQKLSPEREAQLEASLGTFYAPTRPLMDTVVLEYRDPISRYARRFFHHLLRYQRFEKAFLLAIDIGARDLFMDIYYVALDKGELALAEVAKKKANEINAESITAEVETLECLHGGDPLIGDKAALPSASFKSRNHSSGSNNCSSNHSLQFGAQNNPTDKSSCHNMTGDMGSELGFNSYAAALTADPLVWNQTGNNFDGEGDPQRSENSSTLKVVHFGLV</sequence>
<reference evidence="14 15" key="1">
    <citation type="journal article" date="2018" name="Nat. Ecol. Evol.">
        <title>Shark genomes provide insights into elasmobranch evolution and the origin of vertebrates.</title>
        <authorList>
            <person name="Hara Y"/>
            <person name="Yamaguchi K"/>
            <person name="Onimaru K"/>
            <person name="Kadota M"/>
            <person name="Koyanagi M"/>
            <person name="Keeley SD"/>
            <person name="Tatsumi K"/>
            <person name="Tanaka K"/>
            <person name="Motone F"/>
            <person name="Kageyama Y"/>
            <person name="Nozu R"/>
            <person name="Adachi N"/>
            <person name="Nishimura O"/>
            <person name="Nakagawa R"/>
            <person name="Tanegashima C"/>
            <person name="Kiyatake I"/>
            <person name="Matsumoto R"/>
            <person name="Murakumo K"/>
            <person name="Nishida K"/>
            <person name="Terakita A"/>
            <person name="Kuratani S"/>
            <person name="Sato K"/>
            <person name="Hyodo S Kuraku.S."/>
        </authorList>
    </citation>
    <scope>NUCLEOTIDE SEQUENCE [LARGE SCALE GENOMIC DNA]</scope>
</reference>
<dbReference type="STRING" id="137246.A0A401T4B2"/>
<evidence type="ECO:0000256" key="9">
    <source>
        <dbReference type="ARBA" id="ARBA00023069"/>
    </source>
</evidence>
<evidence type="ECO:0000256" key="7">
    <source>
        <dbReference type="ARBA" id="ARBA00022737"/>
    </source>
</evidence>
<evidence type="ECO:0000256" key="1">
    <source>
        <dbReference type="ARBA" id="ARBA00004236"/>
    </source>
</evidence>
<dbReference type="OMA" id="NSMNWNT"/>
<feature type="compositionally biased region" description="Low complexity" evidence="13">
    <location>
        <begin position="665"/>
        <end position="677"/>
    </location>
</feature>
<keyword evidence="6" id="KW-0853">WD repeat</keyword>
<comment type="similarity">
    <text evidence="3">Belongs to the WD repeat fritz family.</text>
</comment>
<dbReference type="SUPFAM" id="SSF50978">
    <property type="entry name" value="WD40 repeat-like"/>
    <property type="match status" value="1"/>
</dbReference>
<organism evidence="14 15">
    <name type="scientific">Chiloscyllium punctatum</name>
    <name type="common">Brownbanded bambooshark</name>
    <name type="synonym">Hemiscyllium punctatum</name>
    <dbReference type="NCBI Taxonomy" id="137246"/>
    <lineage>
        <taxon>Eukaryota</taxon>
        <taxon>Metazoa</taxon>
        <taxon>Chordata</taxon>
        <taxon>Craniata</taxon>
        <taxon>Vertebrata</taxon>
        <taxon>Chondrichthyes</taxon>
        <taxon>Elasmobranchii</taxon>
        <taxon>Galeomorphii</taxon>
        <taxon>Galeoidea</taxon>
        <taxon>Orectolobiformes</taxon>
        <taxon>Hemiscylliidae</taxon>
        <taxon>Chiloscyllium</taxon>
    </lineage>
</organism>
<keyword evidence="10" id="KW-0472">Membrane</keyword>
<dbReference type="Gene3D" id="2.130.10.10">
    <property type="entry name" value="YVTN repeat-like/Quinoprotein amine dehydrogenase"/>
    <property type="match status" value="1"/>
</dbReference>
<comment type="subcellular location">
    <subcellularLocation>
        <location evidence="1">Cell membrane</location>
    </subcellularLocation>
    <subcellularLocation>
        <location evidence="2">Cytoplasm</location>
        <location evidence="2">Cytoskeleton</location>
        <location evidence="2">Cilium axoneme</location>
    </subcellularLocation>
</comment>
<evidence type="ECO:0008006" key="16">
    <source>
        <dbReference type="Google" id="ProtNLM"/>
    </source>
</evidence>
<gene>
    <name evidence="14" type="ORF">chiPu_0015972</name>
</gene>
<feature type="compositionally biased region" description="Polar residues" evidence="13">
    <location>
        <begin position="678"/>
        <end position="694"/>
    </location>
</feature>
<dbReference type="GO" id="GO:0045184">
    <property type="term" value="P:establishment of protein localization"/>
    <property type="evidence" value="ECO:0007669"/>
    <property type="project" value="TreeGrafter"/>
</dbReference>
<feature type="region of interest" description="Disordered" evidence="13">
    <location>
        <begin position="1"/>
        <end position="24"/>
    </location>
</feature>
<keyword evidence="8" id="KW-0970">Cilium biogenesis/degradation</keyword>
<dbReference type="OrthoDB" id="10013020at2759"/>
<accession>A0A401T4B2</accession>
<keyword evidence="7" id="KW-0677">Repeat</keyword>
<name>A0A401T4B2_CHIPU</name>
<evidence type="ECO:0000256" key="11">
    <source>
        <dbReference type="ARBA" id="ARBA00023212"/>
    </source>
</evidence>
<keyword evidence="5" id="KW-0963">Cytoplasm</keyword>
<dbReference type="InterPro" id="IPR015943">
    <property type="entry name" value="WD40/YVTN_repeat-like_dom_sf"/>
</dbReference>
<protein>
    <recommendedName>
        <fullName evidence="16">WD repeat-containing and planar cell polarity effector protein fritz homolog</fullName>
    </recommendedName>
</protein>
<evidence type="ECO:0000256" key="4">
    <source>
        <dbReference type="ARBA" id="ARBA00022475"/>
    </source>
</evidence>
<proteinExistence type="inferred from homology"/>
<dbReference type="GO" id="GO:0044782">
    <property type="term" value="P:cilium organization"/>
    <property type="evidence" value="ECO:0007669"/>
    <property type="project" value="TreeGrafter"/>
</dbReference>
<dbReference type="InterPro" id="IPR036322">
    <property type="entry name" value="WD40_repeat_dom_sf"/>
</dbReference>
<dbReference type="PANTHER" id="PTHR13667">
    <property type="entry name" value="HOMOLOC-13"/>
    <property type="match status" value="1"/>
</dbReference>
<keyword evidence="11" id="KW-0206">Cytoskeleton</keyword>
<keyword evidence="4" id="KW-1003">Cell membrane</keyword>
<evidence type="ECO:0000256" key="12">
    <source>
        <dbReference type="ARBA" id="ARBA00023273"/>
    </source>
</evidence>
<keyword evidence="12" id="KW-0966">Cell projection</keyword>
<comment type="caution">
    <text evidence="14">The sequence shown here is derived from an EMBL/GenBank/DDBJ whole genome shotgun (WGS) entry which is preliminary data.</text>
</comment>
<evidence type="ECO:0000313" key="15">
    <source>
        <dbReference type="Proteomes" id="UP000287033"/>
    </source>
</evidence>
<dbReference type="PANTHER" id="PTHR13667:SF5">
    <property type="entry name" value="WD REPEAT-CONTAINING AND PLANAR CELL POLARITY EFFECTOR PROTEIN FRITZ HOMOLOG"/>
    <property type="match status" value="1"/>
</dbReference>
<dbReference type="Pfam" id="PF11768">
    <property type="entry name" value="Frtz"/>
    <property type="match status" value="1"/>
</dbReference>
<evidence type="ECO:0000256" key="2">
    <source>
        <dbReference type="ARBA" id="ARBA00004430"/>
    </source>
</evidence>
<evidence type="ECO:0000256" key="13">
    <source>
        <dbReference type="SAM" id="MobiDB-lite"/>
    </source>
</evidence>
<dbReference type="EMBL" id="BEZZ01001004">
    <property type="protein sequence ID" value="GCC37468.1"/>
    <property type="molecule type" value="Genomic_DNA"/>
</dbReference>
<dbReference type="GO" id="GO:0005886">
    <property type="term" value="C:plasma membrane"/>
    <property type="evidence" value="ECO:0007669"/>
    <property type="project" value="UniProtKB-SubCell"/>
</dbReference>
<dbReference type="InterPro" id="IPR024511">
    <property type="entry name" value="Frtz"/>
</dbReference>
<feature type="region of interest" description="Disordered" evidence="13">
    <location>
        <begin position="660"/>
        <end position="695"/>
    </location>
</feature>
<dbReference type="AlphaFoldDB" id="A0A401T4B2"/>
<dbReference type="Proteomes" id="UP000287033">
    <property type="component" value="Unassembled WGS sequence"/>
</dbReference>
<evidence type="ECO:0000256" key="8">
    <source>
        <dbReference type="ARBA" id="ARBA00022794"/>
    </source>
</evidence>
<evidence type="ECO:0000256" key="5">
    <source>
        <dbReference type="ARBA" id="ARBA00022490"/>
    </source>
</evidence>
<dbReference type="GO" id="GO:0007399">
    <property type="term" value="P:nervous system development"/>
    <property type="evidence" value="ECO:0007669"/>
    <property type="project" value="TreeGrafter"/>
</dbReference>